<dbReference type="EMBL" id="NGAF01000002">
    <property type="protein sequence ID" value="OXR46375.1"/>
    <property type="molecule type" value="Genomic_DNA"/>
</dbReference>
<feature type="transmembrane region" description="Helical" evidence="1">
    <location>
        <begin position="45"/>
        <end position="64"/>
    </location>
</feature>
<evidence type="ECO:0000313" key="3">
    <source>
        <dbReference type="Proteomes" id="UP000215506"/>
    </source>
</evidence>
<dbReference type="Proteomes" id="UP000215506">
    <property type="component" value="Unassembled WGS sequence"/>
</dbReference>
<keyword evidence="3" id="KW-1185">Reference proteome</keyword>
<evidence type="ECO:0000256" key="1">
    <source>
        <dbReference type="SAM" id="Phobius"/>
    </source>
</evidence>
<evidence type="ECO:0000313" key="2">
    <source>
        <dbReference type="EMBL" id="OXR46375.1"/>
    </source>
</evidence>
<name>A0A231HC12_9NOCA</name>
<protein>
    <submittedName>
        <fullName evidence="2">Uncharacterized protein</fullName>
    </submittedName>
</protein>
<reference evidence="2 3" key="1">
    <citation type="submission" date="2017-07" db="EMBL/GenBank/DDBJ databases">
        <title>First draft Genome Sequence of Nocardia cerradoensis isolated from human infection.</title>
        <authorList>
            <person name="Carrasco G."/>
        </authorList>
    </citation>
    <scope>NUCLEOTIDE SEQUENCE [LARGE SCALE GENOMIC DNA]</scope>
    <source>
        <strain evidence="2 3">CNM20130759</strain>
    </source>
</reference>
<keyword evidence="1" id="KW-0812">Transmembrane</keyword>
<proteinExistence type="predicted"/>
<sequence>MDRGLRNTSPRYRKLLPGDWVEHLIVGMLFVVSAVGVYVLTGAMLSSLLIGALVAVVAIGVVTML</sequence>
<dbReference type="AlphaFoldDB" id="A0A231HC12"/>
<feature type="transmembrane region" description="Helical" evidence="1">
    <location>
        <begin position="20"/>
        <end position="39"/>
    </location>
</feature>
<gene>
    <name evidence="2" type="ORF">B7C42_01341</name>
</gene>
<accession>A0A231HC12</accession>
<comment type="caution">
    <text evidence="2">The sequence shown here is derived from an EMBL/GenBank/DDBJ whole genome shotgun (WGS) entry which is preliminary data.</text>
</comment>
<dbReference type="RefSeq" id="WP_039781724.1">
    <property type="nucleotide sequence ID" value="NZ_JAAXOR010000005.1"/>
</dbReference>
<organism evidence="2 3">
    <name type="scientific">Nocardia cerradoensis</name>
    <dbReference type="NCBI Taxonomy" id="85688"/>
    <lineage>
        <taxon>Bacteria</taxon>
        <taxon>Bacillati</taxon>
        <taxon>Actinomycetota</taxon>
        <taxon>Actinomycetes</taxon>
        <taxon>Mycobacteriales</taxon>
        <taxon>Nocardiaceae</taxon>
        <taxon>Nocardia</taxon>
    </lineage>
</organism>
<keyword evidence="1" id="KW-0472">Membrane</keyword>
<keyword evidence="1" id="KW-1133">Transmembrane helix</keyword>